<keyword evidence="1" id="KW-1133">Transmembrane helix</keyword>
<evidence type="ECO:0000256" key="1">
    <source>
        <dbReference type="SAM" id="Phobius"/>
    </source>
</evidence>
<proteinExistence type="predicted"/>
<name>A0A5B8FPW4_9RHOB</name>
<sequence length="72" mass="7328">MTALLIIGILMALAGIGGLGWCVVRARALQRSALSPDEAKVEMRRLVAVNLGAISTGFLGAALVLAALILGV</sequence>
<gene>
    <name evidence="2" type="ORF">FDP22_00090</name>
</gene>
<evidence type="ECO:0000313" key="3">
    <source>
        <dbReference type="Proteomes" id="UP000305888"/>
    </source>
</evidence>
<dbReference type="EMBL" id="CP040818">
    <property type="protein sequence ID" value="QDL90335.1"/>
    <property type="molecule type" value="Genomic_DNA"/>
</dbReference>
<dbReference type="OrthoDB" id="7875737at2"/>
<dbReference type="KEGG" id="ppru:FDP22_00090"/>
<feature type="transmembrane region" description="Helical" evidence="1">
    <location>
        <begin position="6"/>
        <end position="26"/>
    </location>
</feature>
<reference evidence="2 3" key="1">
    <citation type="submission" date="2019-06" db="EMBL/GenBank/DDBJ databases">
        <title>Genome sequence of Rhodobacteraceae bacterium D4M1.</title>
        <authorList>
            <person name="Cao J."/>
        </authorList>
    </citation>
    <scope>NUCLEOTIDE SEQUENCE [LARGE SCALE GENOMIC DNA]</scope>
    <source>
        <strain evidence="2 3">D4M1</strain>
    </source>
</reference>
<keyword evidence="1" id="KW-0812">Transmembrane</keyword>
<dbReference type="RefSeq" id="WP_138575834.1">
    <property type="nucleotide sequence ID" value="NZ_CP040818.1"/>
</dbReference>
<dbReference type="Proteomes" id="UP000305888">
    <property type="component" value="Chromosome"/>
</dbReference>
<feature type="transmembrane region" description="Helical" evidence="1">
    <location>
        <begin position="47"/>
        <end position="70"/>
    </location>
</feature>
<accession>A0A5B8FPW4</accession>
<evidence type="ECO:0000313" key="2">
    <source>
        <dbReference type="EMBL" id="QDL90335.1"/>
    </source>
</evidence>
<keyword evidence="3" id="KW-1185">Reference proteome</keyword>
<organism evidence="2 3">
    <name type="scientific">Paroceanicella profunda</name>
    <dbReference type="NCBI Taxonomy" id="2579971"/>
    <lineage>
        <taxon>Bacteria</taxon>
        <taxon>Pseudomonadati</taxon>
        <taxon>Pseudomonadota</taxon>
        <taxon>Alphaproteobacteria</taxon>
        <taxon>Rhodobacterales</taxon>
        <taxon>Paracoccaceae</taxon>
        <taxon>Paroceanicella</taxon>
    </lineage>
</organism>
<dbReference type="AlphaFoldDB" id="A0A5B8FPW4"/>
<keyword evidence="1" id="KW-0472">Membrane</keyword>
<protein>
    <submittedName>
        <fullName evidence="2">Uncharacterized protein</fullName>
    </submittedName>
</protein>